<name>A0A2U0I7I5_9FLAO</name>
<comment type="caution">
    <text evidence="6">The sequence shown here is derived from an EMBL/GenBank/DDBJ whole genome shotgun (WGS) entry which is preliminary data.</text>
</comment>
<dbReference type="GO" id="GO:0006396">
    <property type="term" value="P:RNA processing"/>
    <property type="evidence" value="ECO:0007669"/>
    <property type="project" value="InterPro"/>
</dbReference>
<dbReference type="Pfam" id="PF22435">
    <property type="entry name" value="MRM3-like_sub_bind"/>
    <property type="match status" value="1"/>
</dbReference>
<dbReference type="OrthoDB" id="9785673at2"/>
<dbReference type="EMBL" id="QEHR01000001">
    <property type="protein sequence ID" value="PVW17051.1"/>
    <property type="molecule type" value="Genomic_DNA"/>
</dbReference>
<evidence type="ECO:0000256" key="2">
    <source>
        <dbReference type="ARBA" id="ARBA00022603"/>
    </source>
</evidence>
<organism evidence="6 7">
    <name type="scientific">Marixanthomonas spongiae</name>
    <dbReference type="NCBI Taxonomy" id="2174845"/>
    <lineage>
        <taxon>Bacteria</taxon>
        <taxon>Pseudomonadati</taxon>
        <taxon>Bacteroidota</taxon>
        <taxon>Flavobacteriia</taxon>
        <taxon>Flavobacteriales</taxon>
        <taxon>Flavobacteriaceae</taxon>
        <taxon>Marixanthomonas</taxon>
    </lineage>
</organism>
<feature type="domain" description="MRM3-like substrate binding" evidence="5">
    <location>
        <begin position="5"/>
        <end position="81"/>
    </location>
</feature>
<evidence type="ECO:0000259" key="5">
    <source>
        <dbReference type="Pfam" id="PF22435"/>
    </source>
</evidence>
<gene>
    <name evidence="6" type="ORF">DDV96_00545</name>
</gene>
<dbReference type="GO" id="GO:0003723">
    <property type="term" value="F:RNA binding"/>
    <property type="evidence" value="ECO:0007669"/>
    <property type="project" value="InterPro"/>
</dbReference>
<accession>A0A2U0I7I5</accession>
<evidence type="ECO:0000256" key="3">
    <source>
        <dbReference type="ARBA" id="ARBA00022679"/>
    </source>
</evidence>
<feature type="domain" description="tRNA/rRNA methyltransferase SpoU type" evidence="4">
    <location>
        <begin position="96"/>
        <end position="232"/>
    </location>
</feature>
<dbReference type="InterPro" id="IPR051259">
    <property type="entry name" value="rRNA_Methyltransferase"/>
</dbReference>
<evidence type="ECO:0000256" key="1">
    <source>
        <dbReference type="ARBA" id="ARBA00007228"/>
    </source>
</evidence>
<dbReference type="Gene3D" id="3.40.1280.10">
    <property type="match status" value="1"/>
</dbReference>
<evidence type="ECO:0000259" key="4">
    <source>
        <dbReference type="Pfam" id="PF00588"/>
    </source>
</evidence>
<keyword evidence="2 6" id="KW-0489">Methyltransferase</keyword>
<dbReference type="InterPro" id="IPR029064">
    <property type="entry name" value="Ribosomal_eL30-like_sf"/>
</dbReference>
<dbReference type="GO" id="GO:0008173">
    <property type="term" value="F:RNA methyltransferase activity"/>
    <property type="evidence" value="ECO:0007669"/>
    <property type="project" value="InterPro"/>
</dbReference>
<dbReference type="CDD" id="cd18109">
    <property type="entry name" value="SpoU-like_RNA-MTase"/>
    <property type="match status" value="1"/>
</dbReference>
<dbReference type="InterPro" id="IPR053888">
    <property type="entry name" value="MRM3-like_sub_bind"/>
</dbReference>
<reference evidence="6 7" key="1">
    <citation type="submission" date="2018-04" db="EMBL/GenBank/DDBJ databases">
        <title>Marixanthomonas spongiae HN-E44 sp. nov., isolated from a marine sponge.</title>
        <authorList>
            <person name="Luo L."/>
            <person name="Zhuang L."/>
        </authorList>
    </citation>
    <scope>NUCLEOTIDE SEQUENCE [LARGE SCALE GENOMIC DNA]</scope>
    <source>
        <strain evidence="6 7">HN-E44</strain>
    </source>
</reference>
<dbReference type="RefSeq" id="WP_116692794.1">
    <property type="nucleotide sequence ID" value="NZ_QEHR01000001.1"/>
</dbReference>
<dbReference type="InterPro" id="IPR029028">
    <property type="entry name" value="Alpha/beta_knot_MTases"/>
</dbReference>
<comment type="similarity">
    <text evidence="1">Belongs to the class IV-like SAM-binding methyltransferase superfamily. RNA methyltransferase TrmH family.</text>
</comment>
<dbReference type="Gene3D" id="3.30.1330.30">
    <property type="match status" value="1"/>
</dbReference>
<keyword evidence="7" id="KW-1185">Reference proteome</keyword>
<dbReference type="SUPFAM" id="SSF55315">
    <property type="entry name" value="L30e-like"/>
    <property type="match status" value="1"/>
</dbReference>
<dbReference type="PANTHER" id="PTHR43191">
    <property type="entry name" value="RRNA METHYLTRANSFERASE 3"/>
    <property type="match status" value="1"/>
</dbReference>
<sequence>MISKNKIKFITGLKQKKYREKHGLFVAEGPKIISELKEGGLQLHSFYTIDEKEVFDENHFYVTQAELQKISFLKTANMSLAVFKIPEIKQIESTGLTVVLDAVRDPGNLGTIIRLCDWFGVSQLVCSTDTTDCYSPKVVQATMGSMARVAVHYVDIENYLKTTSLPIYGAFMDGKSVYSKQLRQDALIVMGNEANGISKPIEELISEKITIPQFGHQTTESLNVATATAILLSEARRFTEM</sequence>
<dbReference type="Pfam" id="PF00588">
    <property type="entry name" value="SpoU_methylase"/>
    <property type="match status" value="1"/>
</dbReference>
<evidence type="ECO:0000313" key="6">
    <source>
        <dbReference type="EMBL" id="PVW17051.1"/>
    </source>
</evidence>
<dbReference type="SUPFAM" id="SSF75217">
    <property type="entry name" value="alpha/beta knot"/>
    <property type="match status" value="1"/>
</dbReference>
<dbReference type="InterPro" id="IPR029026">
    <property type="entry name" value="tRNA_m1G_MTases_N"/>
</dbReference>
<proteinExistence type="inferred from homology"/>
<evidence type="ECO:0000313" key="7">
    <source>
        <dbReference type="Proteomes" id="UP000245962"/>
    </source>
</evidence>
<protein>
    <submittedName>
        <fullName evidence="6">RNA methyltransferase</fullName>
    </submittedName>
</protein>
<dbReference type="AlphaFoldDB" id="A0A2U0I7I5"/>
<dbReference type="InterPro" id="IPR001537">
    <property type="entry name" value="SpoU_MeTrfase"/>
</dbReference>
<keyword evidence="3 6" id="KW-0808">Transferase</keyword>
<dbReference type="GO" id="GO:0032259">
    <property type="term" value="P:methylation"/>
    <property type="evidence" value="ECO:0007669"/>
    <property type="project" value="UniProtKB-KW"/>
</dbReference>
<dbReference type="Proteomes" id="UP000245962">
    <property type="component" value="Unassembled WGS sequence"/>
</dbReference>
<dbReference type="PANTHER" id="PTHR43191:SF2">
    <property type="entry name" value="RRNA METHYLTRANSFERASE 3, MITOCHONDRIAL"/>
    <property type="match status" value="1"/>
</dbReference>